<evidence type="ECO:0000313" key="3">
    <source>
        <dbReference type="Proteomes" id="UP000241462"/>
    </source>
</evidence>
<sequence length="156" mass="16599">MYRDRQVCSKVKRRCTCMVAPMAASSGPSPCLGLGLPLPKAGGPAPGLAAMESAEWGLSSPGPEVCAARHHGSPTPRFRELLIQQGGRGRGGSTTPPNNNANTDSGESCSPRKEQNVMIYRDGHLGALQPCIKCRYHKRRVLSGASQSQAWPGLDF</sequence>
<evidence type="ECO:0000256" key="1">
    <source>
        <dbReference type="SAM" id="MobiDB-lite"/>
    </source>
</evidence>
<gene>
    <name evidence="2" type="ORF">BD289DRAFT_33176</name>
</gene>
<proteinExistence type="predicted"/>
<evidence type="ECO:0000313" key="2">
    <source>
        <dbReference type="EMBL" id="PSR81683.1"/>
    </source>
</evidence>
<keyword evidence="3" id="KW-1185">Reference proteome</keyword>
<dbReference type="EMBL" id="KZ678496">
    <property type="protein sequence ID" value="PSR81683.1"/>
    <property type="molecule type" value="Genomic_DNA"/>
</dbReference>
<feature type="region of interest" description="Disordered" evidence="1">
    <location>
        <begin position="82"/>
        <end position="112"/>
    </location>
</feature>
<dbReference type="AlphaFoldDB" id="A0A2T3A2H1"/>
<accession>A0A2T3A2H1</accession>
<dbReference type="Proteomes" id="UP000241462">
    <property type="component" value="Unassembled WGS sequence"/>
</dbReference>
<organism evidence="2 3">
    <name type="scientific">Coniella lustricola</name>
    <dbReference type="NCBI Taxonomy" id="2025994"/>
    <lineage>
        <taxon>Eukaryota</taxon>
        <taxon>Fungi</taxon>
        <taxon>Dikarya</taxon>
        <taxon>Ascomycota</taxon>
        <taxon>Pezizomycotina</taxon>
        <taxon>Sordariomycetes</taxon>
        <taxon>Sordariomycetidae</taxon>
        <taxon>Diaporthales</taxon>
        <taxon>Schizoparmaceae</taxon>
        <taxon>Coniella</taxon>
    </lineage>
</organism>
<feature type="compositionally biased region" description="Polar residues" evidence="1">
    <location>
        <begin position="93"/>
        <end position="108"/>
    </location>
</feature>
<name>A0A2T3A2H1_9PEZI</name>
<dbReference type="InParanoid" id="A0A2T3A2H1"/>
<reference evidence="2 3" key="1">
    <citation type="journal article" date="2018" name="Mycol. Prog.">
        <title>Coniella lustricola, a new species from submerged detritus.</title>
        <authorList>
            <person name="Raudabaugh D.B."/>
            <person name="Iturriaga T."/>
            <person name="Carver A."/>
            <person name="Mondo S."/>
            <person name="Pangilinan J."/>
            <person name="Lipzen A."/>
            <person name="He G."/>
            <person name="Amirebrahimi M."/>
            <person name="Grigoriev I.V."/>
            <person name="Miller A.N."/>
        </authorList>
    </citation>
    <scope>NUCLEOTIDE SEQUENCE [LARGE SCALE GENOMIC DNA]</scope>
    <source>
        <strain evidence="2 3">B22-T-1</strain>
    </source>
</reference>
<protein>
    <submittedName>
        <fullName evidence="2">Uncharacterized protein</fullName>
    </submittedName>
</protein>